<dbReference type="GO" id="GO:0003677">
    <property type="term" value="F:DNA binding"/>
    <property type="evidence" value="ECO:0007669"/>
    <property type="project" value="UniProtKB-KW"/>
</dbReference>
<evidence type="ECO:0000259" key="6">
    <source>
        <dbReference type="PROSITE" id="PS50090"/>
    </source>
</evidence>
<evidence type="ECO:0000259" key="8">
    <source>
        <dbReference type="PROSITE" id="PS51293"/>
    </source>
</evidence>
<keyword evidence="3" id="KW-0804">Transcription</keyword>
<feature type="compositionally biased region" description="Low complexity" evidence="5">
    <location>
        <begin position="518"/>
        <end position="530"/>
    </location>
</feature>
<reference evidence="9" key="1">
    <citation type="journal article" date="2020" name="Stud. Mycol.">
        <title>101 Dothideomycetes genomes: a test case for predicting lifestyles and emergence of pathogens.</title>
        <authorList>
            <person name="Haridas S."/>
            <person name="Albert R."/>
            <person name="Binder M."/>
            <person name="Bloem J."/>
            <person name="Labutti K."/>
            <person name="Salamov A."/>
            <person name="Andreopoulos B."/>
            <person name="Baker S."/>
            <person name="Barry K."/>
            <person name="Bills G."/>
            <person name="Bluhm B."/>
            <person name="Cannon C."/>
            <person name="Castanera R."/>
            <person name="Culley D."/>
            <person name="Daum C."/>
            <person name="Ezra D."/>
            <person name="Gonzalez J."/>
            <person name="Henrissat B."/>
            <person name="Kuo A."/>
            <person name="Liang C."/>
            <person name="Lipzen A."/>
            <person name="Lutzoni F."/>
            <person name="Magnuson J."/>
            <person name="Mondo S."/>
            <person name="Nolan M."/>
            <person name="Ohm R."/>
            <person name="Pangilinan J."/>
            <person name="Park H.-J."/>
            <person name="Ramirez L."/>
            <person name="Alfaro M."/>
            <person name="Sun H."/>
            <person name="Tritt A."/>
            <person name="Yoshinaga Y."/>
            <person name="Zwiers L.-H."/>
            <person name="Turgeon B."/>
            <person name="Goodwin S."/>
            <person name="Spatafora J."/>
            <person name="Crous P."/>
            <person name="Grigoriev I."/>
        </authorList>
    </citation>
    <scope>NUCLEOTIDE SEQUENCE</scope>
    <source>
        <strain evidence="9">CBS 119925</strain>
    </source>
</reference>
<evidence type="ECO:0000313" key="9">
    <source>
        <dbReference type="EMBL" id="KAF2750052.1"/>
    </source>
</evidence>
<evidence type="ECO:0000256" key="3">
    <source>
        <dbReference type="ARBA" id="ARBA00023163"/>
    </source>
</evidence>
<dbReference type="AlphaFoldDB" id="A0A6A6VHE5"/>
<gene>
    <name evidence="9" type="ORF">M011DRAFT_228894</name>
</gene>
<dbReference type="InterPro" id="IPR009057">
    <property type="entry name" value="Homeodomain-like_sf"/>
</dbReference>
<evidence type="ECO:0000256" key="1">
    <source>
        <dbReference type="ARBA" id="ARBA00023015"/>
    </source>
</evidence>
<feature type="region of interest" description="Disordered" evidence="5">
    <location>
        <begin position="656"/>
        <end position="686"/>
    </location>
</feature>
<dbReference type="FunFam" id="1.10.10.60:FF:000014">
    <property type="entry name" value="SWI/SNF complex subunit SMARCC2 isoform C"/>
    <property type="match status" value="1"/>
</dbReference>
<dbReference type="FunFam" id="1.10.10.10:FF:000020">
    <property type="entry name" value="SWI/SNF complex subunit SMARCC2 isoform c"/>
    <property type="match status" value="1"/>
</dbReference>
<feature type="compositionally biased region" description="Polar residues" evidence="5">
    <location>
        <begin position="7"/>
        <end position="20"/>
    </location>
</feature>
<feature type="domain" description="SWIRM" evidence="7">
    <location>
        <begin position="94"/>
        <end position="191"/>
    </location>
</feature>
<dbReference type="SUPFAM" id="SSF46689">
    <property type="entry name" value="Homeodomain-like"/>
    <property type="match status" value="2"/>
</dbReference>
<keyword evidence="10" id="KW-1185">Reference proteome</keyword>
<dbReference type="GO" id="GO:0045893">
    <property type="term" value="P:positive regulation of DNA-templated transcription"/>
    <property type="evidence" value="ECO:0007669"/>
    <property type="project" value="TreeGrafter"/>
</dbReference>
<dbReference type="CDD" id="cd00167">
    <property type="entry name" value="SANT"/>
    <property type="match status" value="1"/>
</dbReference>
<organism evidence="9 10">
    <name type="scientific">Sporormia fimetaria CBS 119925</name>
    <dbReference type="NCBI Taxonomy" id="1340428"/>
    <lineage>
        <taxon>Eukaryota</taxon>
        <taxon>Fungi</taxon>
        <taxon>Dikarya</taxon>
        <taxon>Ascomycota</taxon>
        <taxon>Pezizomycotina</taxon>
        <taxon>Dothideomycetes</taxon>
        <taxon>Pleosporomycetidae</taxon>
        <taxon>Pleosporales</taxon>
        <taxon>Sporormiaceae</taxon>
        <taxon>Sporormia</taxon>
    </lineage>
</organism>
<evidence type="ECO:0000256" key="2">
    <source>
        <dbReference type="ARBA" id="ARBA00023125"/>
    </source>
</evidence>
<dbReference type="InterPro" id="IPR017884">
    <property type="entry name" value="SANT_dom"/>
</dbReference>
<evidence type="ECO:0000256" key="4">
    <source>
        <dbReference type="ARBA" id="ARBA00023242"/>
    </source>
</evidence>
<dbReference type="PANTHER" id="PTHR12802">
    <property type="entry name" value="SWI/SNF COMPLEX-RELATED"/>
    <property type="match status" value="1"/>
</dbReference>
<dbReference type="InterPro" id="IPR007526">
    <property type="entry name" value="SWIRM"/>
</dbReference>
<dbReference type="EMBL" id="MU006564">
    <property type="protein sequence ID" value="KAF2750052.1"/>
    <property type="molecule type" value="Genomic_DNA"/>
</dbReference>
<dbReference type="Pfam" id="PF04433">
    <property type="entry name" value="SWIRM"/>
    <property type="match status" value="1"/>
</dbReference>
<dbReference type="Gene3D" id="1.10.10.60">
    <property type="entry name" value="Homeodomain-like"/>
    <property type="match status" value="1"/>
</dbReference>
<keyword evidence="4" id="KW-0539">Nucleus</keyword>
<dbReference type="PROSITE" id="PS51293">
    <property type="entry name" value="SANT"/>
    <property type="match status" value="1"/>
</dbReference>
<dbReference type="InterPro" id="IPR001005">
    <property type="entry name" value="SANT/Myb"/>
</dbReference>
<feature type="compositionally biased region" description="Acidic residues" evidence="5">
    <location>
        <begin position="38"/>
        <end position="50"/>
    </location>
</feature>
<dbReference type="GO" id="GO:0006338">
    <property type="term" value="P:chromatin remodeling"/>
    <property type="evidence" value="ECO:0007669"/>
    <property type="project" value="UniProtKB-ARBA"/>
</dbReference>
<dbReference type="Pfam" id="PF00249">
    <property type="entry name" value="Myb_DNA-binding"/>
    <property type="match status" value="1"/>
</dbReference>
<dbReference type="Proteomes" id="UP000799440">
    <property type="component" value="Unassembled WGS sequence"/>
</dbReference>
<dbReference type="PROSITE" id="PS50934">
    <property type="entry name" value="SWIRM"/>
    <property type="match status" value="1"/>
</dbReference>
<dbReference type="OrthoDB" id="118550at2759"/>
<keyword evidence="2" id="KW-0238">DNA-binding</keyword>
<feature type="compositionally biased region" description="Basic and acidic residues" evidence="5">
    <location>
        <begin position="52"/>
        <end position="61"/>
    </location>
</feature>
<feature type="domain" description="Myb-like" evidence="6">
    <location>
        <begin position="353"/>
        <end position="403"/>
    </location>
</feature>
<dbReference type="SMART" id="SM00717">
    <property type="entry name" value="SANT"/>
    <property type="match status" value="1"/>
</dbReference>
<evidence type="ECO:0000259" key="7">
    <source>
        <dbReference type="PROSITE" id="PS50934"/>
    </source>
</evidence>
<evidence type="ECO:0000313" key="10">
    <source>
        <dbReference type="Proteomes" id="UP000799440"/>
    </source>
</evidence>
<feature type="compositionally biased region" description="Basic and acidic residues" evidence="5">
    <location>
        <begin position="255"/>
        <end position="265"/>
    </location>
</feature>
<keyword evidence="1" id="KW-0805">Transcription regulation</keyword>
<dbReference type="GO" id="GO:0042393">
    <property type="term" value="F:histone binding"/>
    <property type="evidence" value="ECO:0007669"/>
    <property type="project" value="TreeGrafter"/>
</dbReference>
<dbReference type="PANTHER" id="PTHR12802:SF41">
    <property type="entry name" value="BRAHMA ASSOCIATED PROTEIN 155 KDA"/>
    <property type="match status" value="1"/>
</dbReference>
<dbReference type="Gene3D" id="1.10.10.10">
    <property type="entry name" value="Winged helix-like DNA-binding domain superfamily/Winged helix DNA-binding domain"/>
    <property type="match status" value="1"/>
</dbReference>
<feature type="region of interest" description="Disordered" evidence="5">
    <location>
        <begin position="1"/>
        <end position="72"/>
    </location>
</feature>
<feature type="region of interest" description="Disordered" evidence="5">
    <location>
        <begin position="219"/>
        <end position="277"/>
    </location>
</feature>
<proteinExistence type="predicted"/>
<dbReference type="InterPro" id="IPR036388">
    <property type="entry name" value="WH-like_DNA-bd_sf"/>
</dbReference>
<dbReference type="PROSITE" id="PS50090">
    <property type="entry name" value="MYB_LIKE"/>
    <property type="match status" value="1"/>
</dbReference>
<dbReference type="InterPro" id="IPR032451">
    <property type="entry name" value="SMARCC_C"/>
</dbReference>
<name>A0A6A6VHE5_9PLEO</name>
<protein>
    <submittedName>
        <fullName evidence="9">SWIRM-domain-containing protein</fullName>
    </submittedName>
</protein>
<accession>A0A6A6VHE5</accession>
<evidence type="ECO:0000256" key="5">
    <source>
        <dbReference type="SAM" id="MobiDB-lite"/>
    </source>
</evidence>
<feature type="domain" description="SANT" evidence="8">
    <location>
        <begin position="359"/>
        <end position="407"/>
    </location>
</feature>
<dbReference type="GO" id="GO:0016514">
    <property type="term" value="C:SWI/SNF complex"/>
    <property type="evidence" value="ECO:0007669"/>
    <property type="project" value="TreeGrafter"/>
</dbReference>
<feature type="region of interest" description="Disordered" evidence="5">
    <location>
        <begin position="483"/>
        <end position="530"/>
    </location>
</feature>
<sequence length="686" mass="75564">MNEDTATKGTPQEASASTPAPVSDNPLDAPEGPRPEAEDADGQDDEEMTGVEETKKEKETDGAEPAEPVDAEAQAKAALESSARAHLIAQTYATIIPSYASWFDMRYIDYRERKALPEFFNERNRSKTPAVYRDYRDFMINTYRLNPEEYLTVTACRRNLAGDVCAIMRVHAFLEQWGLINYQVDPQERPSNIGPPNTSHFRVTVDTPRGLQAFQPAPEVVKSQGKPHASTDRAASQQPKAETKSLLHRQIYESNGKEATSDKNKATNGEGANGTPSVKDLEAAQKEPAKVVHCNTCGVDCTSVYYRYEKTVDQPPKGSSLRDICPRCFFEKHFPTNWSSKDFVKISASDDPSAGMPEEKWTDEETLLLLEGLERFDDDWNSVADHVGTKTREQCVMKFLQLEIEDKYEEPEPPQQEPLSQSEKFVRDLNLLSRGRIPIHHADNPVLSVVSFLAGLAPANVTEAAVASGRSVNEMRRILKDKIEKAPTGAVSDKGKEKEATTAPSEVKNEDVMEVDEANTTADTSSSASADANPLVTLPFALSAARASALASHEERHISRLVSGVVNLELQKLQMKLAHFDDLQKLLSAERRDIQRRRQQFFTDRLAFQKRTRGLEEATKKIAASLSGAGLPGSMSTEDAVSALTEAIRTFGVGKSEDSIGVKQSTPDESAAPVGESSEGFARVEV</sequence>
<dbReference type="Pfam" id="PF16495">
    <property type="entry name" value="SWIRM-assoc_1"/>
    <property type="match status" value="1"/>
</dbReference>